<sequence>MSNENFNETLGQVISYALQRVSSSKAGDKDALIQEYSDWLQCLGNPYLICKDILFINTLTFKDTYLKS</sequence>
<accession>A0A0D5A2J8</accession>
<dbReference type="AlphaFoldDB" id="A0A0D5A2J8"/>
<reference evidence="1" key="1">
    <citation type="submission" date="2014-06" db="EMBL/GenBank/DDBJ databases">
        <authorList>
            <person name="Berube P.M."/>
        </authorList>
    </citation>
    <scope>NUCLEOTIDE SEQUENCE</scope>
    <source>
        <strain evidence="1">P0902-H212</strain>
    </source>
</reference>
<organism evidence="1">
    <name type="scientific">Prochlorococcus marinus str. P0902-H212</name>
    <dbReference type="NCBI Taxonomy" id="1620696"/>
    <lineage>
        <taxon>Bacteria</taxon>
        <taxon>Bacillati</taxon>
        <taxon>Cyanobacteriota</taxon>
        <taxon>Cyanophyceae</taxon>
        <taxon>Synechococcales</taxon>
        <taxon>Prochlorococcaceae</taxon>
        <taxon>Prochlorococcus</taxon>
    </lineage>
</organism>
<protein>
    <submittedName>
        <fullName evidence="1">Uncharacterized protein</fullName>
    </submittedName>
</protein>
<gene>
    <name evidence="1" type="ORF">FA02_0269</name>
</gene>
<proteinExistence type="predicted"/>
<name>A0A0D5A2J8_PROMR</name>
<dbReference type="EMBL" id="KJ947870">
    <property type="protein sequence ID" value="AJW30535.1"/>
    <property type="molecule type" value="Genomic_DNA"/>
</dbReference>
<evidence type="ECO:0000313" key="1">
    <source>
        <dbReference type="EMBL" id="AJW30535.1"/>
    </source>
</evidence>